<evidence type="ECO:0000313" key="4">
    <source>
        <dbReference type="EMBL" id="MBC9251417.1"/>
    </source>
</evidence>
<evidence type="ECO:0000256" key="2">
    <source>
        <dbReference type="PROSITE-ProRule" id="PRU01091"/>
    </source>
</evidence>
<protein>
    <recommendedName>
        <fullName evidence="3">OmpR/PhoB-type domain-containing protein</fullName>
    </recommendedName>
</protein>
<dbReference type="Gene3D" id="1.10.10.10">
    <property type="entry name" value="Winged helix-like DNA-binding domain superfamily/Winged helix DNA-binding domain"/>
    <property type="match status" value="1"/>
</dbReference>
<sequence>MSIYVIHNLIHFDSEAFTLYRVDAPDEPLRIGAIASRCLLLLLQAEGQIVGKRELMNGAWGAFGLEVTENSLAQVVRQLRVALDKLQPGHELIDTVPRIGYRISERGVLLDATPPAPAQTPAPTIEVPPMPLATPAPPARQHPDWPIRLVLGLATLLCWMALFKLPGLLHPAAPPEQPFVEARVEKLDGVTLHLEDIPNGALRPSNDQLVAHARQLGRTLAMDDLHLYRFGGQDRSLNLLCQGQLQSDSSHCLGLQVDE</sequence>
<keyword evidence="5" id="KW-1185">Reference proteome</keyword>
<evidence type="ECO:0000313" key="5">
    <source>
        <dbReference type="Proteomes" id="UP000744555"/>
    </source>
</evidence>
<dbReference type="Proteomes" id="UP000744555">
    <property type="component" value="Unassembled WGS sequence"/>
</dbReference>
<dbReference type="PROSITE" id="PS51755">
    <property type="entry name" value="OMPR_PHOB"/>
    <property type="match status" value="1"/>
</dbReference>
<dbReference type="InterPro" id="IPR036388">
    <property type="entry name" value="WH-like_DNA-bd_sf"/>
</dbReference>
<dbReference type="SMART" id="SM00862">
    <property type="entry name" value="Trans_reg_C"/>
    <property type="match status" value="1"/>
</dbReference>
<evidence type="ECO:0000256" key="1">
    <source>
        <dbReference type="ARBA" id="ARBA00023125"/>
    </source>
</evidence>
<feature type="domain" description="OmpR/PhoB-type" evidence="3">
    <location>
        <begin position="1"/>
        <end position="105"/>
    </location>
</feature>
<accession>A0ABR7S3W5</accession>
<evidence type="ECO:0000259" key="3">
    <source>
        <dbReference type="PROSITE" id="PS51755"/>
    </source>
</evidence>
<dbReference type="Pfam" id="PF00486">
    <property type="entry name" value="Trans_reg_C"/>
    <property type="match status" value="1"/>
</dbReference>
<dbReference type="InterPro" id="IPR001867">
    <property type="entry name" value="OmpR/PhoB-type_DNA-bd"/>
</dbReference>
<dbReference type="RefSeq" id="WP_187806915.1">
    <property type="nucleotide sequence ID" value="NZ_LZEU01000001.1"/>
</dbReference>
<dbReference type="EMBL" id="LZEU01000001">
    <property type="protein sequence ID" value="MBC9251417.1"/>
    <property type="molecule type" value="Genomic_DNA"/>
</dbReference>
<proteinExistence type="predicted"/>
<comment type="caution">
    <text evidence="4">The sequence shown here is derived from an EMBL/GenBank/DDBJ whole genome shotgun (WGS) entry which is preliminary data.</text>
</comment>
<dbReference type="SUPFAM" id="SSF46894">
    <property type="entry name" value="C-terminal effector domain of the bipartite response regulators"/>
    <property type="match status" value="1"/>
</dbReference>
<keyword evidence="1 2" id="KW-0238">DNA-binding</keyword>
<dbReference type="InterPro" id="IPR016032">
    <property type="entry name" value="Sig_transdc_resp-reg_C-effctor"/>
</dbReference>
<organism evidence="4 5">
    <name type="scientific">Aquipseudomonas alcaligenes</name>
    <name type="common">Pseudomonas alcaligenes</name>
    <dbReference type="NCBI Taxonomy" id="43263"/>
    <lineage>
        <taxon>Bacteria</taxon>
        <taxon>Pseudomonadati</taxon>
        <taxon>Pseudomonadota</taxon>
        <taxon>Gammaproteobacteria</taxon>
        <taxon>Pseudomonadales</taxon>
        <taxon>Pseudomonadaceae</taxon>
        <taxon>Aquipseudomonas</taxon>
    </lineage>
</organism>
<gene>
    <name evidence="4" type="ORF">A9179_14190</name>
</gene>
<feature type="DNA-binding region" description="OmpR/PhoB-type" evidence="2">
    <location>
        <begin position="1"/>
        <end position="105"/>
    </location>
</feature>
<dbReference type="CDD" id="cd00383">
    <property type="entry name" value="trans_reg_C"/>
    <property type="match status" value="1"/>
</dbReference>
<name>A0ABR7S3W5_AQUAC</name>
<reference evidence="4 5" key="1">
    <citation type="submission" date="2016-06" db="EMBL/GenBank/DDBJ databases">
        <authorList>
            <person name="Ramos C."/>
            <person name="Pintado A."/>
            <person name="Crespo-Gomez J.I."/>
        </authorList>
    </citation>
    <scope>NUCLEOTIDE SEQUENCE [LARGE SCALE GENOMIC DNA]</scope>
    <source>
        <strain evidence="4 5">AVO110</strain>
    </source>
</reference>